<evidence type="ECO:0000313" key="1">
    <source>
        <dbReference type="EMBL" id="KKM86425.1"/>
    </source>
</evidence>
<protein>
    <submittedName>
        <fullName evidence="1">Uncharacterized protein</fullName>
    </submittedName>
</protein>
<reference evidence="1" key="1">
    <citation type="journal article" date="2015" name="Nature">
        <title>Complex archaea that bridge the gap between prokaryotes and eukaryotes.</title>
        <authorList>
            <person name="Spang A."/>
            <person name="Saw J.H."/>
            <person name="Jorgensen S.L."/>
            <person name="Zaremba-Niedzwiedzka K."/>
            <person name="Martijn J."/>
            <person name="Lind A.E."/>
            <person name="van Eijk R."/>
            <person name="Schleper C."/>
            <person name="Guy L."/>
            <person name="Ettema T.J."/>
        </authorList>
    </citation>
    <scope>NUCLEOTIDE SEQUENCE</scope>
</reference>
<sequence>MKFKDGQKIAVLHFDNESRLEVGDGHSKVKSIEISMQNGQMAEVPWAKVVLNNGYVQMWNLAFVDGMTFEP</sequence>
<dbReference type="AlphaFoldDB" id="A0A0F9NCG3"/>
<comment type="caution">
    <text evidence="1">The sequence shown here is derived from an EMBL/GenBank/DDBJ whole genome shotgun (WGS) entry which is preliminary data.</text>
</comment>
<proteinExistence type="predicted"/>
<organism evidence="1">
    <name type="scientific">marine sediment metagenome</name>
    <dbReference type="NCBI Taxonomy" id="412755"/>
    <lineage>
        <taxon>unclassified sequences</taxon>
        <taxon>metagenomes</taxon>
        <taxon>ecological metagenomes</taxon>
    </lineage>
</organism>
<name>A0A0F9NCG3_9ZZZZ</name>
<accession>A0A0F9NCG3</accession>
<dbReference type="EMBL" id="LAZR01007258">
    <property type="protein sequence ID" value="KKM86425.1"/>
    <property type="molecule type" value="Genomic_DNA"/>
</dbReference>
<gene>
    <name evidence="1" type="ORF">LCGC14_1279040</name>
</gene>